<dbReference type="AlphaFoldDB" id="A0A6B0S609"/>
<protein>
    <submittedName>
        <fullName evidence="2">Uncharacterized protein</fullName>
    </submittedName>
</protein>
<keyword evidence="3" id="KW-1185">Reference proteome</keyword>
<comment type="caution">
    <text evidence="2">The sequence shown here is derived from an EMBL/GenBank/DDBJ whole genome shotgun (WGS) entry which is preliminary data.</text>
</comment>
<evidence type="ECO:0000256" key="1">
    <source>
        <dbReference type="SAM" id="MobiDB-lite"/>
    </source>
</evidence>
<proteinExistence type="predicted"/>
<organism evidence="2 3">
    <name type="scientific">Bos mutus</name>
    <name type="common">wild yak</name>
    <dbReference type="NCBI Taxonomy" id="72004"/>
    <lineage>
        <taxon>Eukaryota</taxon>
        <taxon>Metazoa</taxon>
        <taxon>Chordata</taxon>
        <taxon>Craniata</taxon>
        <taxon>Vertebrata</taxon>
        <taxon>Euteleostomi</taxon>
        <taxon>Mammalia</taxon>
        <taxon>Eutheria</taxon>
        <taxon>Laurasiatheria</taxon>
        <taxon>Artiodactyla</taxon>
        <taxon>Ruminantia</taxon>
        <taxon>Pecora</taxon>
        <taxon>Bovidae</taxon>
        <taxon>Bovinae</taxon>
        <taxon>Bos</taxon>
    </lineage>
</organism>
<feature type="compositionally biased region" description="Basic and acidic residues" evidence="1">
    <location>
        <begin position="86"/>
        <end position="95"/>
    </location>
</feature>
<accession>A0A6B0S609</accession>
<dbReference type="EMBL" id="VBQZ03000143">
    <property type="protein sequence ID" value="MXQ95684.1"/>
    <property type="molecule type" value="Genomic_DNA"/>
</dbReference>
<feature type="region of interest" description="Disordered" evidence="1">
    <location>
        <begin position="189"/>
        <end position="274"/>
    </location>
</feature>
<sequence length="274" mass="29733">MAVGSLVDPRPARREASPQTTQEAVPGPASPASTPNPEPQAHPDGGRPGAVLPRQAPRHSCPRVCSNLRHSSWSHVGTAPPPPATHTEHVCRKREKLEETERDACVSLVSSRLINVGSERETRKKILQSIDNASLLVRGWPPVFWTSVALTMPPRPRTLANAGQAPDVGGLSQAVVPRRVLERPSILHLQRQKARGWDPSKPSRSVGSPKAKWTERSTGKGPLADQQQLGLQSAGHKLSNEQGEMHTDWKGGENFITENGGTIDRGCRNIGNRE</sequence>
<evidence type="ECO:0000313" key="3">
    <source>
        <dbReference type="Proteomes" id="UP000322234"/>
    </source>
</evidence>
<dbReference type="Proteomes" id="UP000322234">
    <property type="component" value="Unassembled WGS sequence"/>
</dbReference>
<reference evidence="2" key="1">
    <citation type="submission" date="2019-10" db="EMBL/GenBank/DDBJ databases">
        <title>The sequence and de novo assembly of the wild yak genome.</title>
        <authorList>
            <person name="Liu Y."/>
        </authorList>
    </citation>
    <scope>NUCLEOTIDE SEQUENCE [LARGE SCALE GENOMIC DNA]</scope>
    <source>
        <strain evidence="2">WY2019</strain>
    </source>
</reference>
<gene>
    <name evidence="2" type="ORF">E5288_WYG018256</name>
</gene>
<feature type="region of interest" description="Disordered" evidence="1">
    <location>
        <begin position="1"/>
        <end position="95"/>
    </location>
</feature>
<feature type="compositionally biased region" description="Basic and acidic residues" evidence="1">
    <location>
        <begin position="265"/>
        <end position="274"/>
    </location>
</feature>
<evidence type="ECO:0000313" key="2">
    <source>
        <dbReference type="EMBL" id="MXQ95684.1"/>
    </source>
</evidence>
<name>A0A6B0S609_9CETA</name>